<feature type="domain" description="Peptidase MA-like" evidence="2">
    <location>
        <begin position="79"/>
        <end position="277"/>
    </location>
</feature>
<evidence type="ECO:0000259" key="2">
    <source>
        <dbReference type="Pfam" id="PF13485"/>
    </source>
</evidence>
<protein>
    <recommendedName>
        <fullName evidence="2">Peptidase MA-like domain-containing protein</fullName>
    </recommendedName>
</protein>
<sequence length="286" mass="29946">MLGMRAHARSRAVSVLAAVLVAFAVAGPTSAAAPDTLLPRARAIVREHPGMWAQAVVARGEHTVVVGRSARQAAEIAAVADRAGHTVAKVWGPVDAVVLVPATEAQAAELAAPAHVEGFAAFAGVGRVIVDPSGFGRLSRTGRQVVLTHELTHVATGAVLTGDMPAWLVEGFADYVGYLDAGLPVRAVAAELAEEVRAGTPPRELPGRAEFQSGSVRLAQAYEEAWLVCRYIAERFGEPKLVGLYRAALRSGVTAALRDTLGMTLPGLTEAWRDYVVRQLGPVAAS</sequence>
<dbReference type="InterPro" id="IPR039568">
    <property type="entry name" value="Peptidase_MA-like_dom"/>
</dbReference>
<proteinExistence type="predicted"/>
<reference evidence="3 4" key="1">
    <citation type="submission" date="2021-01" db="EMBL/GenBank/DDBJ databases">
        <title>Whole genome shotgun sequence of Planotetraspora mira NBRC 15435.</title>
        <authorList>
            <person name="Komaki H."/>
            <person name="Tamura T."/>
        </authorList>
    </citation>
    <scope>NUCLEOTIDE SEQUENCE [LARGE SCALE GENOMIC DNA]</scope>
    <source>
        <strain evidence="3 4">NBRC 15435</strain>
    </source>
</reference>
<organism evidence="3 4">
    <name type="scientific">Planotetraspora mira</name>
    <dbReference type="NCBI Taxonomy" id="58121"/>
    <lineage>
        <taxon>Bacteria</taxon>
        <taxon>Bacillati</taxon>
        <taxon>Actinomycetota</taxon>
        <taxon>Actinomycetes</taxon>
        <taxon>Streptosporangiales</taxon>
        <taxon>Streptosporangiaceae</taxon>
        <taxon>Planotetraspora</taxon>
    </lineage>
</organism>
<dbReference type="Proteomes" id="UP000650628">
    <property type="component" value="Unassembled WGS sequence"/>
</dbReference>
<evidence type="ECO:0000313" key="3">
    <source>
        <dbReference type="EMBL" id="GII26839.1"/>
    </source>
</evidence>
<feature type="chain" id="PRO_5035298772" description="Peptidase MA-like domain-containing protein" evidence="1">
    <location>
        <begin position="32"/>
        <end position="286"/>
    </location>
</feature>
<feature type="signal peptide" evidence="1">
    <location>
        <begin position="1"/>
        <end position="31"/>
    </location>
</feature>
<name>A0A8J3X4P6_9ACTN</name>
<gene>
    <name evidence="3" type="ORF">Pmi06nite_02810</name>
</gene>
<keyword evidence="1" id="KW-0732">Signal</keyword>
<evidence type="ECO:0000256" key="1">
    <source>
        <dbReference type="SAM" id="SignalP"/>
    </source>
</evidence>
<dbReference type="Pfam" id="PF13485">
    <property type="entry name" value="Peptidase_MA_2"/>
    <property type="match status" value="1"/>
</dbReference>
<dbReference type="AlphaFoldDB" id="A0A8J3X4P6"/>
<comment type="caution">
    <text evidence="3">The sequence shown here is derived from an EMBL/GenBank/DDBJ whole genome shotgun (WGS) entry which is preliminary data.</text>
</comment>
<evidence type="ECO:0000313" key="4">
    <source>
        <dbReference type="Proteomes" id="UP000650628"/>
    </source>
</evidence>
<accession>A0A8J3X4P6</accession>
<keyword evidence="4" id="KW-1185">Reference proteome</keyword>
<dbReference type="EMBL" id="BOOO01000001">
    <property type="protein sequence ID" value="GII26839.1"/>
    <property type="molecule type" value="Genomic_DNA"/>
</dbReference>